<gene>
    <name evidence="2" type="ORF">ENSA5_69520</name>
</gene>
<dbReference type="AlphaFoldDB" id="A0A2S9XB70"/>
<comment type="caution">
    <text evidence="2">The sequence shown here is derived from an EMBL/GenBank/DDBJ whole genome shotgun (WGS) entry which is preliminary data.</text>
</comment>
<evidence type="ECO:0000313" key="3">
    <source>
        <dbReference type="Proteomes" id="UP000237968"/>
    </source>
</evidence>
<evidence type="ECO:0000313" key="2">
    <source>
        <dbReference type="EMBL" id="PRP89951.1"/>
    </source>
</evidence>
<name>A0A2S9XB70_9BACT</name>
<evidence type="ECO:0000256" key="1">
    <source>
        <dbReference type="SAM" id="MobiDB-lite"/>
    </source>
</evidence>
<keyword evidence="3" id="KW-1185">Reference proteome</keyword>
<dbReference type="Proteomes" id="UP000237968">
    <property type="component" value="Unassembled WGS sequence"/>
</dbReference>
<dbReference type="EMBL" id="PVNK01000309">
    <property type="protein sequence ID" value="PRP89951.1"/>
    <property type="molecule type" value="Genomic_DNA"/>
</dbReference>
<protein>
    <submittedName>
        <fullName evidence="2">Uncharacterized protein</fullName>
    </submittedName>
</protein>
<accession>A0A2S9XB70</accession>
<reference evidence="2 3" key="1">
    <citation type="submission" date="2018-03" db="EMBL/GenBank/DDBJ databases">
        <title>Draft Genome Sequences of the Obligatory Marine Myxobacteria Enhygromyxa salina SWB005.</title>
        <authorList>
            <person name="Poehlein A."/>
            <person name="Moghaddam J.A."/>
            <person name="Harms H."/>
            <person name="Alanjari M."/>
            <person name="Koenig G.M."/>
            <person name="Daniel R."/>
            <person name="Schaeberle T.F."/>
        </authorList>
    </citation>
    <scope>NUCLEOTIDE SEQUENCE [LARGE SCALE GENOMIC DNA]</scope>
    <source>
        <strain evidence="2 3">SWB005</strain>
    </source>
</reference>
<feature type="region of interest" description="Disordered" evidence="1">
    <location>
        <begin position="52"/>
        <end position="119"/>
    </location>
</feature>
<proteinExistence type="predicted"/>
<sequence>MKGTFNVVGGQVLQVVVGEMGSEPVQGNEANGAGGGGGGTFVWTEGQLQPMIVAGGGGGSSLQNNGLPHYQGKPGVTTEDATGSRSDDEYNDSPGGQNGEDGQSVSGSGGRGWSSVLDDPSGVPACQNYGGDGGFGGGGGGGCMPNLCNHLHTAGGGGGYSGGGAGGTCYYHGGGGGGSYNTGSSQDNAAGVKSGNGQVEFTW</sequence>
<organism evidence="2 3">
    <name type="scientific">Enhygromyxa salina</name>
    <dbReference type="NCBI Taxonomy" id="215803"/>
    <lineage>
        <taxon>Bacteria</taxon>
        <taxon>Pseudomonadati</taxon>
        <taxon>Myxococcota</taxon>
        <taxon>Polyangia</taxon>
        <taxon>Nannocystales</taxon>
        <taxon>Nannocystaceae</taxon>
        <taxon>Enhygromyxa</taxon>
    </lineage>
</organism>
<dbReference type="RefSeq" id="WP_106396068.1">
    <property type="nucleotide sequence ID" value="NZ_PVNK01000309.1"/>
</dbReference>